<sequence length="1111" mass="129266">MSGLRSLSSYHRSYSMSSLSSIRSSSSTRNSSRRDSLDDERREIQRESERIQREIEMERRGQSFSPRLTKSPTRGMLSITGELPKSTSYNDLSGNEGRNSPRLDHSSSNQSRTSSLLERAITGLFQDRFNPSNEASSPESLGRSRSSSSPERPNLSVTLTNPERNSSLRDKFSTSTPNRASSTSNSPLRDKINTRTGIELDWSSPMHSNLSSPRYTSSQNDLNSPRNGEDKLSVSFQDLPNSPNVSPSKYSDTIKSPSYIDNLATEPRRTTTNYRSNSLDRERPSEGLVSAMKGSRSEVKEAEKKLQLIKAQTDEAKTQLMLTELKRENIVKDVERIEEDLSRKKRQVKNYEDQLRSRLGDIRASDSFIDPDEKLTSLEEENASLKVRLRHMDGLELERDELVRQLDSAKEDLFNEQRQSRNKIEELQEELENLTAQVEEYKSEPGHRQSNTTSLQFTKLEDKIHRLEKEKDNLTQDKNKLVEDLRLISRSPRPETSRQQILNRDVEELRNEVATLHNKIGAGQREINNKEDIIGRLKQQNQDLQQMYSKEKGHKDGVMEDHKRSLQTLRKEMDSAMVQMRENMFLEKQKSLEDLRSTLEKDKRDALARAEDKFNHHIKSQSNSIKDKEGELSRMIDLVKKLEEDRRDVETRVKSDSQKQIDDFVKKEKLKLEADFEWRLHKEKEQFQQEFKVNFTGLSKELEEAKKVKATLLAQIEKLTTELETQRLQNRQSVHDRMLAVARAKESIKQDMQVDMEKVKSKMKEDFQQEIDKLQDTIRMQEEEIKQLRGERAEVLKLAKDNQGSERVERTIINEINEECRKNSHVLGISPRKVNMTDFRENGYNSPGRIRTPTTAALANLRACNQELRNHVQELKQEMEHQKNVLIQSQREKSDIVQSVKSQLEREKSYELDKLKEKFVKGNPPNGYKHHNDVRMQYTKSTPYEYGPRTTAQEQELERLEREIKRLTTNQQPPPPRYYNSYDQDDISTTKLVNNLRTKVAELEHQNSNLSKYSYSVPDLSNPVYYRRTMRSPSPTPQQERIVNILEQRAKEADFESDTLLDQQQRSRNMMSQKMQEMTKLQTSLTTQTKDLIHLGQAYSKLNNSYRYGKT</sequence>
<feature type="compositionally biased region" description="Low complexity" evidence="2">
    <location>
        <begin position="1"/>
        <end position="30"/>
    </location>
</feature>
<accession>A0A8B6HMS4</accession>
<gene>
    <name evidence="3" type="ORF">MGAL_10B026829</name>
</gene>
<dbReference type="PANTHER" id="PTHR45615">
    <property type="entry name" value="MYOSIN HEAVY CHAIN, NON-MUSCLE"/>
    <property type="match status" value="1"/>
</dbReference>
<evidence type="ECO:0000313" key="3">
    <source>
        <dbReference type="EMBL" id="VDI81643.1"/>
    </source>
</evidence>
<feature type="compositionally biased region" description="Basic and acidic residues" evidence="2">
    <location>
        <begin position="32"/>
        <end position="61"/>
    </location>
</feature>
<feature type="compositionally biased region" description="Low complexity" evidence="2">
    <location>
        <begin position="106"/>
        <end position="115"/>
    </location>
</feature>
<protein>
    <submittedName>
        <fullName evidence="3">Uncharacterized protein</fullName>
    </submittedName>
</protein>
<feature type="coiled-coil region" evidence="1">
    <location>
        <begin position="858"/>
        <end position="892"/>
    </location>
</feature>
<organism evidence="3 4">
    <name type="scientific">Mytilus galloprovincialis</name>
    <name type="common">Mediterranean mussel</name>
    <dbReference type="NCBI Taxonomy" id="29158"/>
    <lineage>
        <taxon>Eukaryota</taxon>
        <taxon>Metazoa</taxon>
        <taxon>Spiralia</taxon>
        <taxon>Lophotrochozoa</taxon>
        <taxon>Mollusca</taxon>
        <taxon>Bivalvia</taxon>
        <taxon>Autobranchia</taxon>
        <taxon>Pteriomorphia</taxon>
        <taxon>Mytilida</taxon>
        <taxon>Mytiloidea</taxon>
        <taxon>Mytilidae</taxon>
        <taxon>Mytilinae</taxon>
        <taxon>Mytilus</taxon>
    </lineage>
</organism>
<reference evidence="3" key="1">
    <citation type="submission" date="2018-11" db="EMBL/GenBank/DDBJ databases">
        <authorList>
            <person name="Alioto T."/>
            <person name="Alioto T."/>
        </authorList>
    </citation>
    <scope>NUCLEOTIDE SEQUENCE</scope>
</reference>
<feature type="compositionally biased region" description="Low complexity" evidence="2">
    <location>
        <begin position="136"/>
        <end position="156"/>
    </location>
</feature>
<evidence type="ECO:0000256" key="2">
    <source>
        <dbReference type="SAM" id="MobiDB-lite"/>
    </source>
</evidence>
<dbReference type="AlphaFoldDB" id="A0A8B6HMS4"/>
<feature type="compositionally biased region" description="Polar residues" evidence="2">
    <location>
        <begin position="205"/>
        <end position="226"/>
    </location>
</feature>
<evidence type="ECO:0000256" key="1">
    <source>
        <dbReference type="SAM" id="Coils"/>
    </source>
</evidence>
<dbReference type="OrthoDB" id="6158625at2759"/>
<evidence type="ECO:0000313" key="4">
    <source>
        <dbReference type="Proteomes" id="UP000596742"/>
    </source>
</evidence>
<feature type="compositionally biased region" description="Polar residues" evidence="2">
    <location>
        <begin position="234"/>
        <end position="256"/>
    </location>
</feature>
<dbReference type="EMBL" id="UYJE01010285">
    <property type="protein sequence ID" value="VDI81643.1"/>
    <property type="molecule type" value="Genomic_DNA"/>
</dbReference>
<keyword evidence="1" id="KW-0175">Coiled coil</keyword>
<feature type="compositionally biased region" description="Polar residues" evidence="2">
    <location>
        <begin position="63"/>
        <end position="72"/>
    </location>
</feature>
<feature type="coiled-coil region" evidence="1">
    <location>
        <begin position="702"/>
        <end position="729"/>
    </location>
</feature>
<feature type="coiled-coil region" evidence="1">
    <location>
        <begin position="950"/>
        <end position="1013"/>
    </location>
</feature>
<comment type="caution">
    <text evidence="3">The sequence shown here is derived from an EMBL/GenBank/DDBJ whole genome shotgun (WGS) entry which is preliminary data.</text>
</comment>
<name>A0A8B6HMS4_MYTGA</name>
<feature type="region of interest" description="Disordered" evidence="2">
    <location>
        <begin position="1"/>
        <end position="296"/>
    </location>
</feature>
<feature type="compositionally biased region" description="Polar residues" evidence="2">
    <location>
        <begin position="85"/>
        <end position="98"/>
    </location>
</feature>
<feature type="coiled-coil region" evidence="1">
    <location>
        <begin position="764"/>
        <end position="798"/>
    </location>
</feature>
<dbReference type="Proteomes" id="UP000596742">
    <property type="component" value="Unassembled WGS sequence"/>
</dbReference>
<feature type="coiled-coil region" evidence="1">
    <location>
        <begin position="625"/>
        <end position="659"/>
    </location>
</feature>
<feature type="compositionally biased region" description="Polar residues" evidence="2">
    <location>
        <begin position="173"/>
        <end position="187"/>
    </location>
</feature>
<keyword evidence="4" id="KW-1185">Reference proteome</keyword>
<proteinExistence type="predicted"/>
<feature type="coiled-coil region" evidence="1">
    <location>
        <begin position="392"/>
        <end position="579"/>
    </location>
</feature>
<dbReference type="PANTHER" id="PTHR45615:SF80">
    <property type="entry name" value="GRIP DOMAIN-CONTAINING PROTEIN"/>
    <property type="match status" value="1"/>
</dbReference>